<gene>
    <name evidence="1" type="ORF">EYZ11_004822</name>
</gene>
<accession>A0A4S3JK43</accession>
<name>A0A4S3JK43_9EURO</name>
<proteinExistence type="predicted"/>
<dbReference type="EMBL" id="SOSA01000146">
    <property type="protein sequence ID" value="THC95700.1"/>
    <property type="molecule type" value="Genomic_DNA"/>
</dbReference>
<organism evidence="1 2">
    <name type="scientific">Aspergillus tanneri</name>
    <dbReference type="NCBI Taxonomy" id="1220188"/>
    <lineage>
        <taxon>Eukaryota</taxon>
        <taxon>Fungi</taxon>
        <taxon>Dikarya</taxon>
        <taxon>Ascomycota</taxon>
        <taxon>Pezizomycotina</taxon>
        <taxon>Eurotiomycetes</taxon>
        <taxon>Eurotiomycetidae</taxon>
        <taxon>Eurotiales</taxon>
        <taxon>Aspergillaceae</taxon>
        <taxon>Aspergillus</taxon>
        <taxon>Aspergillus subgen. Circumdati</taxon>
    </lineage>
</organism>
<keyword evidence="2" id="KW-1185">Reference proteome</keyword>
<dbReference type="AlphaFoldDB" id="A0A4S3JK43"/>
<dbReference type="STRING" id="1220188.A0A4S3JK43"/>
<dbReference type="VEuPathDB" id="FungiDB:EYZ11_004822"/>
<protein>
    <submittedName>
        <fullName evidence="1">Uncharacterized protein</fullName>
    </submittedName>
</protein>
<evidence type="ECO:0000313" key="2">
    <source>
        <dbReference type="Proteomes" id="UP000308092"/>
    </source>
</evidence>
<comment type="caution">
    <text evidence="1">The sequence shown here is derived from an EMBL/GenBank/DDBJ whole genome shotgun (WGS) entry which is preliminary data.</text>
</comment>
<reference evidence="1 2" key="1">
    <citation type="submission" date="2019-03" db="EMBL/GenBank/DDBJ databases">
        <title>The genome sequence of a newly discovered highly antifungal drug resistant Aspergillus species, Aspergillus tanneri NIH 1004.</title>
        <authorList>
            <person name="Mounaud S."/>
            <person name="Singh I."/>
            <person name="Joardar V."/>
            <person name="Pakala S."/>
            <person name="Pakala S."/>
            <person name="Venepally P."/>
            <person name="Hoover J."/>
            <person name="Nierman W."/>
            <person name="Chung J."/>
            <person name="Losada L."/>
        </authorList>
    </citation>
    <scope>NUCLEOTIDE SEQUENCE [LARGE SCALE GENOMIC DNA]</scope>
    <source>
        <strain evidence="1 2">NIH1004</strain>
    </source>
</reference>
<dbReference type="Proteomes" id="UP000308092">
    <property type="component" value="Unassembled WGS sequence"/>
</dbReference>
<sequence length="204" mass="22549">MPNLSIALGRFKNSVSPQIVTAFYYDSKAAVPNTFSPPVPAKHADFVQYVNSHPQEPVSGLVRQYRDYDAIVRKMFAQEPDHPSISVGFLSIVPLSTEHESVDLKVRACDPSPESEEVKSKHLVPLKDEDRRPNGSPAVVSSMKEFRANFDIVCENSLHDLDWNNVVVPCSAVASSLVPVPEQYAHQAMASVASVTRSLRSRMT</sequence>
<evidence type="ECO:0000313" key="1">
    <source>
        <dbReference type="EMBL" id="THC95700.1"/>
    </source>
</evidence>